<evidence type="ECO:0000256" key="1">
    <source>
        <dbReference type="SAM" id="MobiDB-lite"/>
    </source>
</evidence>
<evidence type="ECO:0008006" key="3">
    <source>
        <dbReference type="Google" id="ProtNLM"/>
    </source>
</evidence>
<name>X0XUU2_9ZZZZ</name>
<comment type="caution">
    <text evidence="2">The sequence shown here is derived from an EMBL/GenBank/DDBJ whole genome shotgun (WGS) entry which is preliminary data.</text>
</comment>
<evidence type="ECO:0000313" key="2">
    <source>
        <dbReference type="EMBL" id="GAG39007.1"/>
    </source>
</evidence>
<dbReference type="EMBL" id="BARS01044700">
    <property type="protein sequence ID" value="GAG39007.1"/>
    <property type="molecule type" value="Genomic_DNA"/>
</dbReference>
<proteinExistence type="predicted"/>
<reference evidence="2" key="1">
    <citation type="journal article" date="2014" name="Front. Microbiol.">
        <title>High frequency of phylogenetically diverse reductive dehalogenase-homologous genes in deep subseafloor sedimentary metagenomes.</title>
        <authorList>
            <person name="Kawai M."/>
            <person name="Futagami T."/>
            <person name="Toyoda A."/>
            <person name="Takaki Y."/>
            <person name="Nishi S."/>
            <person name="Hori S."/>
            <person name="Arai W."/>
            <person name="Tsubouchi T."/>
            <person name="Morono Y."/>
            <person name="Uchiyama I."/>
            <person name="Ito T."/>
            <person name="Fujiyama A."/>
            <person name="Inagaki F."/>
            <person name="Takami H."/>
        </authorList>
    </citation>
    <scope>NUCLEOTIDE SEQUENCE</scope>
    <source>
        <strain evidence="2">Expedition CK06-06</strain>
    </source>
</reference>
<sequence>MKREKRLKIKKEKKEKILKEGGVAVALSGPRSAEQKNLFGDKDQIYNTIQAEISIIVAEIGACHDSIGKQEDKIHIRQRRKDNLERAARSIAKMRDEELKKKKEEKSKK</sequence>
<protein>
    <recommendedName>
        <fullName evidence="3">BAG domain-containing protein</fullName>
    </recommendedName>
</protein>
<dbReference type="AlphaFoldDB" id="X0XUU2"/>
<organism evidence="2">
    <name type="scientific">marine sediment metagenome</name>
    <dbReference type="NCBI Taxonomy" id="412755"/>
    <lineage>
        <taxon>unclassified sequences</taxon>
        <taxon>metagenomes</taxon>
        <taxon>ecological metagenomes</taxon>
    </lineage>
</organism>
<gene>
    <name evidence="2" type="ORF">S01H1_67486</name>
</gene>
<feature type="region of interest" description="Disordered" evidence="1">
    <location>
        <begin position="87"/>
        <end position="109"/>
    </location>
</feature>
<accession>X0XUU2</accession>